<dbReference type="RefSeq" id="WP_169266335.1">
    <property type="nucleotide sequence ID" value="NZ_CP030118.1"/>
</dbReference>
<sequence length="66" mass="7974">MPLRDSHLLKSNTEIWMRWEYQVALVISHPFSTIIGLPYQHYENTIFIEFTFRNKHLLADTQYGDF</sequence>
<evidence type="ECO:0000313" key="1">
    <source>
        <dbReference type="EMBL" id="QDL10715.1"/>
    </source>
</evidence>
<keyword evidence="2" id="KW-1185">Reference proteome</keyword>
<reference evidence="1 2" key="1">
    <citation type="submission" date="2018-06" db="EMBL/GenBank/DDBJ databases">
        <title>Comparative genomics of Brasilonema spp. strains.</title>
        <authorList>
            <person name="Alvarenga D.O."/>
            <person name="Fiore M.F."/>
            <person name="Varani A.M."/>
        </authorList>
    </citation>
    <scope>NUCLEOTIDE SEQUENCE [LARGE SCALE GENOMIC DNA]</scope>
    <source>
        <strain evidence="1 2">CENA114</strain>
    </source>
</reference>
<gene>
    <name evidence="1" type="ORF">DP114_24945</name>
</gene>
<protein>
    <submittedName>
        <fullName evidence="1">Uncharacterized protein</fullName>
    </submittedName>
</protein>
<dbReference type="KEGG" id="bsen:DP114_24945"/>
<proteinExistence type="predicted"/>
<dbReference type="AlphaFoldDB" id="A0A856MH64"/>
<dbReference type="Proteomes" id="UP000503129">
    <property type="component" value="Chromosome"/>
</dbReference>
<name>A0A856MH64_9CYAN</name>
<organism evidence="1 2">
    <name type="scientific">Brasilonema sennae CENA114</name>
    <dbReference type="NCBI Taxonomy" id="415709"/>
    <lineage>
        <taxon>Bacteria</taxon>
        <taxon>Bacillati</taxon>
        <taxon>Cyanobacteriota</taxon>
        <taxon>Cyanophyceae</taxon>
        <taxon>Nostocales</taxon>
        <taxon>Scytonemataceae</taxon>
        <taxon>Brasilonema</taxon>
        <taxon>Bromeliae group (in: Brasilonema)</taxon>
    </lineage>
</organism>
<evidence type="ECO:0000313" key="2">
    <source>
        <dbReference type="Proteomes" id="UP000503129"/>
    </source>
</evidence>
<accession>A0A856MH64</accession>
<dbReference type="EMBL" id="CP030118">
    <property type="protein sequence ID" value="QDL10715.1"/>
    <property type="molecule type" value="Genomic_DNA"/>
</dbReference>